<sequence length="216" mass="24959">MDESRYLPNYVDEDDDEVEEDEEQQEGDAVDSEMNGDIQQNGDDVDNDNDDDTDEEDENYTKNDSFRHPKKRKLKSLLSSFAFAPRVPPPPLPQTPVTVSTSKSSFGGRNTLTDWSEHETFVLLEAWGERFLQRGRKSLRSEEWQEVAEKVSHESKIERTDTQCRNRLDTLKKKYKKEKPLSTTKWVYFKKMDALMSSTRQQSGLSCGVDSGEYVL</sequence>
<dbReference type="Proteomes" id="UP001055811">
    <property type="component" value="Linkage Group LG05"/>
</dbReference>
<name>A0ACB9CU46_CICIN</name>
<proteinExistence type="predicted"/>
<accession>A0ACB9CU46</accession>
<keyword evidence="2" id="KW-1185">Reference proteome</keyword>
<comment type="caution">
    <text evidence="1">The sequence shown here is derived from an EMBL/GenBank/DDBJ whole genome shotgun (WGS) entry which is preliminary data.</text>
</comment>
<evidence type="ECO:0000313" key="2">
    <source>
        <dbReference type="Proteomes" id="UP001055811"/>
    </source>
</evidence>
<dbReference type="EMBL" id="CM042013">
    <property type="protein sequence ID" value="KAI3737622.1"/>
    <property type="molecule type" value="Genomic_DNA"/>
</dbReference>
<protein>
    <submittedName>
        <fullName evidence="1">Uncharacterized protein</fullName>
    </submittedName>
</protein>
<evidence type="ECO:0000313" key="1">
    <source>
        <dbReference type="EMBL" id="KAI3737622.1"/>
    </source>
</evidence>
<reference evidence="1 2" key="2">
    <citation type="journal article" date="2022" name="Mol. Ecol. Resour.">
        <title>The genomes of chicory, endive, great burdock and yacon provide insights into Asteraceae paleo-polyploidization history and plant inulin production.</title>
        <authorList>
            <person name="Fan W."/>
            <person name="Wang S."/>
            <person name="Wang H."/>
            <person name="Wang A."/>
            <person name="Jiang F."/>
            <person name="Liu H."/>
            <person name="Zhao H."/>
            <person name="Xu D."/>
            <person name="Zhang Y."/>
        </authorList>
    </citation>
    <scope>NUCLEOTIDE SEQUENCE [LARGE SCALE GENOMIC DNA]</scope>
    <source>
        <strain evidence="2">cv. Punajuju</strain>
        <tissue evidence="1">Leaves</tissue>
    </source>
</reference>
<gene>
    <name evidence="1" type="ORF">L2E82_27630</name>
</gene>
<organism evidence="1 2">
    <name type="scientific">Cichorium intybus</name>
    <name type="common">Chicory</name>
    <dbReference type="NCBI Taxonomy" id="13427"/>
    <lineage>
        <taxon>Eukaryota</taxon>
        <taxon>Viridiplantae</taxon>
        <taxon>Streptophyta</taxon>
        <taxon>Embryophyta</taxon>
        <taxon>Tracheophyta</taxon>
        <taxon>Spermatophyta</taxon>
        <taxon>Magnoliopsida</taxon>
        <taxon>eudicotyledons</taxon>
        <taxon>Gunneridae</taxon>
        <taxon>Pentapetalae</taxon>
        <taxon>asterids</taxon>
        <taxon>campanulids</taxon>
        <taxon>Asterales</taxon>
        <taxon>Asteraceae</taxon>
        <taxon>Cichorioideae</taxon>
        <taxon>Cichorieae</taxon>
        <taxon>Cichoriinae</taxon>
        <taxon>Cichorium</taxon>
    </lineage>
</organism>
<reference evidence="2" key="1">
    <citation type="journal article" date="2022" name="Mol. Ecol. Resour.">
        <title>The genomes of chicory, endive, great burdock and yacon provide insights into Asteraceae palaeo-polyploidization history and plant inulin production.</title>
        <authorList>
            <person name="Fan W."/>
            <person name="Wang S."/>
            <person name="Wang H."/>
            <person name="Wang A."/>
            <person name="Jiang F."/>
            <person name="Liu H."/>
            <person name="Zhao H."/>
            <person name="Xu D."/>
            <person name="Zhang Y."/>
        </authorList>
    </citation>
    <scope>NUCLEOTIDE SEQUENCE [LARGE SCALE GENOMIC DNA]</scope>
    <source>
        <strain evidence="2">cv. Punajuju</strain>
    </source>
</reference>